<comment type="caution">
    <text evidence="2">The sequence shown here is derived from an EMBL/GenBank/DDBJ whole genome shotgun (WGS) entry which is preliminary data.</text>
</comment>
<protein>
    <submittedName>
        <fullName evidence="2">Uncharacterized protein</fullName>
    </submittedName>
</protein>
<sequence>MCLQSRYTAKTRTETNCSPTSTASGPATSSQLPARSSLFSPMTLVPWFIKPPKRPCLSITANSAISTMNSPASLHSRSTKKAMTLAATRSPYKTPYLSASHHAVPYYTITMRITSQGILRISG</sequence>
<keyword evidence="3" id="KW-1185">Reference proteome</keyword>
<feature type="region of interest" description="Disordered" evidence="1">
    <location>
        <begin position="1"/>
        <end position="33"/>
    </location>
</feature>
<organism evidence="2 3">
    <name type="scientific">Halteria grandinella</name>
    <dbReference type="NCBI Taxonomy" id="5974"/>
    <lineage>
        <taxon>Eukaryota</taxon>
        <taxon>Sar</taxon>
        <taxon>Alveolata</taxon>
        <taxon>Ciliophora</taxon>
        <taxon>Intramacronucleata</taxon>
        <taxon>Spirotrichea</taxon>
        <taxon>Stichotrichia</taxon>
        <taxon>Sporadotrichida</taxon>
        <taxon>Halteriidae</taxon>
        <taxon>Halteria</taxon>
    </lineage>
</organism>
<evidence type="ECO:0000256" key="1">
    <source>
        <dbReference type="SAM" id="MobiDB-lite"/>
    </source>
</evidence>
<feature type="compositionally biased region" description="Low complexity" evidence="1">
    <location>
        <begin position="18"/>
        <end position="30"/>
    </location>
</feature>
<dbReference type="Proteomes" id="UP000785679">
    <property type="component" value="Unassembled WGS sequence"/>
</dbReference>
<dbReference type="EMBL" id="RRYP01035926">
    <property type="protein sequence ID" value="TNV67776.1"/>
    <property type="molecule type" value="Genomic_DNA"/>
</dbReference>
<name>A0A8J8N932_HALGN</name>
<evidence type="ECO:0000313" key="3">
    <source>
        <dbReference type="Proteomes" id="UP000785679"/>
    </source>
</evidence>
<reference evidence="2" key="1">
    <citation type="submission" date="2019-06" db="EMBL/GenBank/DDBJ databases">
        <authorList>
            <person name="Zheng W."/>
        </authorList>
    </citation>
    <scope>NUCLEOTIDE SEQUENCE</scope>
    <source>
        <strain evidence="2">QDHG01</strain>
    </source>
</reference>
<dbReference type="AlphaFoldDB" id="A0A8J8N932"/>
<proteinExistence type="predicted"/>
<accession>A0A8J8N932</accession>
<gene>
    <name evidence="2" type="ORF">FGO68_gene2872</name>
</gene>
<feature type="compositionally biased region" description="Polar residues" evidence="1">
    <location>
        <begin position="1"/>
        <end position="17"/>
    </location>
</feature>
<evidence type="ECO:0000313" key="2">
    <source>
        <dbReference type="EMBL" id="TNV67776.1"/>
    </source>
</evidence>